<dbReference type="AlphaFoldDB" id="A0A833SQY9"/>
<proteinExistence type="predicted"/>
<comment type="caution">
    <text evidence="2">The sequence shown here is derived from an EMBL/GenBank/DDBJ whole genome shotgun (WGS) entry which is preliminary data.</text>
</comment>
<dbReference type="EMBL" id="WSZM01000273">
    <property type="protein sequence ID" value="KAF4036268.1"/>
    <property type="molecule type" value="Genomic_DNA"/>
</dbReference>
<accession>A0A833SQY9</accession>
<evidence type="ECO:0000313" key="3">
    <source>
        <dbReference type="Proteomes" id="UP000602510"/>
    </source>
</evidence>
<protein>
    <submittedName>
        <fullName evidence="2">Uncharacterized protein</fullName>
    </submittedName>
</protein>
<evidence type="ECO:0000256" key="1">
    <source>
        <dbReference type="SAM" id="MobiDB-lite"/>
    </source>
</evidence>
<feature type="compositionally biased region" description="Polar residues" evidence="1">
    <location>
        <begin position="125"/>
        <end position="134"/>
    </location>
</feature>
<sequence length="172" mass="19424">MVMNLLIHIIQSKINPHHCASQWPVTTPLRHTSALTRTTSTAPPANALANGDIRQQTALSHDSTIENLAGELDAVALNNRQLDEYLEHFDWEEIGEYGDEATVEMWEILKEPVWMKNARNENEDTATPFTTTRIGSHADPIPAPSRQPYPQNNDTNFPQEKRLSEFGPERQA</sequence>
<feature type="region of interest" description="Disordered" evidence="1">
    <location>
        <begin position="125"/>
        <end position="172"/>
    </location>
</feature>
<gene>
    <name evidence="2" type="ORF">GN244_ATG11685</name>
</gene>
<organism evidence="2 3">
    <name type="scientific">Phytophthora infestans</name>
    <name type="common">Potato late blight agent</name>
    <name type="synonym">Botrytis infestans</name>
    <dbReference type="NCBI Taxonomy" id="4787"/>
    <lineage>
        <taxon>Eukaryota</taxon>
        <taxon>Sar</taxon>
        <taxon>Stramenopiles</taxon>
        <taxon>Oomycota</taxon>
        <taxon>Peronosporomycetes</taxon>
        <taxon>Peronosporales</taxon>
        <taxon>Peronosporaceae</taxon>
        <taxon>Phytophthora</taxon>
    </lineage>
</organism>
<evidence type="ECO:0000313" key="2">
    <source>
        <dbReference type="EMBL" id="KAF4036268.1"/>
    </source>
</evidence>
<name>A0A833SQY9_PHYIN</name>
<reference evidence="2" key="1">
    <citation type="submission" date="2020-04" db="EMBL/GenBank/DDBJ databases">
        <title>Hybrid Assembly of Korean Phytophthora infestans isolates.</title>
        <authorList>
            <person name="Prokchorchik M."/>
            <person name="Lee Y."/>
            <person name="Seo J."/>
            <person name="Cho J.-H."/>
            <person name="Park Y.-E."/>
            <person name="Jang D.-C."/>
            <person name="Im J.-S."/>
            <person name="Choi J.-G."/>
            <person name="Park H.-J."/>
            <person name="Lee G.-B."/>
            <person name="Lee Y.-G."/>
            <person name="Hong S.-Y."/>
            <person name="Cho K."/>
            <person name="Sohn K.H."/>
        </authorList>
    </citation>
    <scope>NUCLEOTIDE SEQUENCE</scope>
    <source>
        <strain evidence="2">KR_1_A1</strain>
    </source>
</reference>
<feature type="compositionally biased region" description="Polar residues" evidence="1">
    <location>
        <begin position="148"/>
        <end position="158"/>
    </location>
</feature>
<feature type="compositionally biased region" description="Basic and acidic residues" evidence="1">
    <location>
        <begin position="159"/>
        <end position="172"/>
    </location>
</feature>
<keyword evidence="3" id="KW-1185">Reference proteome</keyword>
<dbReference type="Proteomes" id="UP000602510">
    <property type="component" value="Unassembled WGS sequence"/>
</dbReference>